<sequence>MGRLTGIVFPLWRNSRRRCGSGGRLRKDKRSAASAPTRQWKSTATGCTTSTPYGSRCCKGELRSRRRREVTSHDAFAAHSLTSPMRCGTTLLGTRWDTLLRQLRDFPAIGDLQPLERGKAVEPRRQIYKIVATLKSELLQGREELKRSLLFIREIPWEAGLQSFLRILIDIKLLK</sequence>
<feature type="compositionally biased region" description="Basic residues" evidence="1">
    <location>
        <begin position="20"/>
        <end position="29"/>
    </location>
</feature>
<gene>
    <name evidence="2" type="ORF">E2562_016828</name>
</gene>
<name>A0A6G1BXV4_9ORYZ</name>
<evidence type="ECO:0000256" key="1">
    <source>
        <dbReference type="SAM" id="MobiDB-lite"/>
    </source>
</evidence>
<evidence type="ECO:0000313" key="3">
    <source>
        <dbReference type="Proteomes" id="UP000479710"/>
    </source>
</evidence>
<feature type="region of interest" description="Disordered" evidence="1">
    <location>
        <begin position="20"/>
        <end position="53"/>
    </location>
</feature>
<keyword evidence="3" id="KW-1185">Reference proteome</keyword>
<dbReference type="AlphaFoldDB" id="A0A6G1BXV4"/>
<organism evidence="2 3">
    <name type="scientific">Oryza meyeriana var. granulata</name>
    <dbReference type="NCBI Taxonomy" id="110450"/>
    <lineage>
        <taxon>Eukaryota</taxon>
        <taxon>Viridiplantae</taxon>
        <taxon>Streptophyta</taxon>
        <taxon>Embryophyta</taxon>
        <taxon>Tracheophyta</taxon>
        <taxon>Spermatophyta</taxon>
        <taxon>Magnoliopsida</taxon>
        <taxon>Liliopsida</taxon>
        <taxon>Poales</taxon>
        <taxon>Poaceae</taxon>
        <taxon>BOP clade</taxon>
        <taxon>Oryzoideae</taxon>
        <taxon>Oryzeae</taxon>
        <taxon>Oryzinae</taxon>
        <taxon>Oryza</taxon>
        <taxon>Oryza meyeriana</taxon>
    </lineage>
</organism>
<reference evidence="2 3" key="1">
    <citation type="submission" date="2019-11" db="EMBL/GenBank/DDBJ databases">
        <title>Whole genome sequence of Oryza granulata.</title>
        <authorList>
            <person name="Li W."/>
        </authorList>
    </citation>
    <scope>NUCLEOTIDE SEQUENCE [LARGE SCALE GENOMIC DNA]</scope>
    <source>
        <strain evidence="3">cv. Menghai</strain>
        <tissue evidence="2">Leaf</tissue>
    </source>
</reference>
<protein>
    <submittedName>
        <fullName evidence="2">Uncharacterized protein</fullName>
    </submittedName>
</protein>
<dbReference type="Proteomes" id="UP000479710">
    <property type="component" value="Unassembled WGS sequence"/>
</dbReference>
<evidence type="ECO:0000313" key="2">
    <source>
        <dbReference type="EMBL" id="KAF0892527.1"/>
    </source>
</evidence>
<accession>A0A6G1BXV4</accession>
<dbReference type="EMBL" id="SPHZ02000011">
    <property type="protein sequence ID" value="KAF0892527.1"/>
    <property type="molecule type" value="Genomic_DNA"/>
</dbReference>
<proteinExistence type="predicted"/>
<feature type="compositionally biased region" description="Polar residues" evidence="1">
    <location>
        <begin position="34"/>
        <end position="53"/>
    </location>
</feature>
<comment type="caution">
    <text evidence="2">The sequence shown here is derived from an EMBL/GenBank/DDBJ whole genome shotgun (WGS) entry which is preliminary data.</text>
</comment>